<dbReference type="RefSeq" id="WP_345594641.1">
    <property type="nucleotide sequence ID" value="NZ_BAABJG010000055.1"/>
</dbReference>
<sequence length="210" mass="24109">MPFQAKDRIVFIGDSITDKGRKKDPVKLGSGYVRMLHDSLMSLYPELSLKVINEGVSGNRVIDLAKRWTLDVMDHRPQWLSISIGINDVWRQLDSPDIEQVYPERYESVYRGLLDQTRSLPDCRLILMEPTIIKEYPESTGNGLLKPYVEIVNRLAEEYRAILVPTHQAFLHFLQCNTGQDLTTDGVHMNSLGDTLMATTWLKAVRSYKR</sequence>
<keyword evidence="3" id="KW-1185">Reference proteome</keyword>
<dbReference type="PANTHER" id="PTHR30383:SF5">
    <property type="entry name" value="SGNH HYDROLASE-TYPE ESTERASE DOMAIN-CONTAINING PROTEIN"/>
    <property type="match status" value="1"/>
</dbReference>
<gene>
    <name evidence="2" type="ORF">ACFQ4B_06635</name>
</gene>
<name>A0ABW3UGV1_9BACL</name>
<evidence type="ECO:0000259" key="1">
    <source>
        <dbReference type="Pfam" id="PF13472"/>
    </source>
</evidence>
<dbReference type="Pfam" id="PF13472">
    <property type="entry name" value="Lipase_GDSL_2"/>
    <property type="match status" value="1"/>
</dbReference>
<dbReference type="GO" id="GO:0016787">
    <property type="term" value="F:hydrolase activity"/>
    <property type="evidence" value="ECO:0007669"/>
    <property type="project" value="UniProtKB-KW"/>
</dbReference>
<evidence type="ECO:0000313" key="3">
    <source>
        <dbReference type="Proteomes" id="UP001597180"/>
    </source>
</evidence>
<dbReference type="Gene3D" id="3.40.50.1110">
    <property type="entry name" value="SGNH hydrolase"/>
    <property type="match status" value="1"/>
</dbReference>
<dbReference type="PANTHER" id="PTHR30383">
    <property type="entry name" value="THIOESTERASE 1/PROTEASE 1/LYSOPHOSPHOLIPASE L1"/>
    <property type="match status" value="1"/>
</dbReference>
<reference evidence="3" key="1">
    <citation type="journal article" date="2019" name="Int. J. Syst. Evol. Microbiol.">
        <title>The Global Catalogue of Microorganisms (GCM) 10K type strain sequencing project: providing services to taxonomists for standard genome sequencing and annotation.</title>
        <authorList>
            <consortium name="The Broad Institute Genomics Platform"/>
            <consortium name="The Broad Institute Genome Sequencing Center for Infectious Disease"/>
            <person name="Wu L."/>
            <person name="Ma J."/>
        </authorList>
    </citation>
    <scope>NUCLEOTIDE SEQUENCE [LARGE SCALE GENOMIC DNA]</scope>
    <source>
        <strain evidence="3">CCUG 53270</strain>
    </source>
</reference>
<comment type="caution">
    <text evidence="2">The sequence shown here is derived from an EMBL/GenBank/DDBJ whole genome shotgun (WGS) entry which is preliminary data.</text>
</comment>
<feature type="domain" description="SGNH hydrolase-type esterase" evidence="1">
    <location>
        <begin position="11"/>
        <end position="193"/>
    </location>
</feature>
<organism evidence="2 3">
    <name type="scientific">Paenibacillus vulneris</name>
    <dbReference type="NCBI Taxonomy" id="1133364"/>
    <lineage>
        <taxon>Bacteria</taxon>
        <taxon>Bacillati</taxon>
        <taxon>Bacillota</taxon>
        <taxon>Bacilli</taxon>
        <taxon>Bacillales</taxon>
        <taxon>Paenibacillaceae</taxon>
        <taxon>Paenibacillus</taxon>
    </lineage>
</organism>
<dbReference type="InterPro" id="IPR036514">
    <property type="entry name" value="SGNH_hydro_sf"/>
</dbReference>
<dbReference type="InterPro" id="IPR013830">
    <property type="entry name" value="SGNH_hydro"/>
</dbReference>
<dbReference type="SUPFAM" id="SSF52266">
    <property type="entry name" value="SGNH hydrolase"/>
    <property type="match status" value="1"/>
</dbReference>
<dbReference type="InterPro" id="IPR051532">
    <property type="entry name" value="Ester_Hydrolysis_Enzymes"/>
</dbReference>
<protein>
    <submittedName>
        <fullName evidence="2">SGNH/GDSL hydrolase family protein</fullName>
        <ecNumber evidence="2">3.1.-.-</ecNumber>
    </submittedName>
</protein>
<dbReference type="Proteomes" id="UP001597180">
    <property type="component" value="Unassembled WGS sequence"/>
</dbReference>
<evidence type="ECO:0000313" key="2">
    <source>
        <dbReference type="EMBL" id="MFD1219786.1"/>
    </source>
</evidence>
<dbReference type="EC" id="3.1.-.-" evidence="2"/>
<keyword evidence="2" id="KW-0378">Hydrolase</keyword>
<proteinExistence type="predicted"/>
<accession>A0ABW3UGV1</accession>
<dbReference type="CDD" id="cd01834">
    <property type="entry name" value="SGNH_hydrolase_like_2"/>
    <property type="match status" value="1"/>
</dbReference>
<dbReference type="EMBL" id="JBHTLU010000012">
    <property type="protein sequence ID" value="MFD1219786.1"/>
    <property type="molecule type" value="Genomic_DNA"/>
</dbReference>